<keyword evidence="3" id="KW-1185">Reference proteome</keyword>
<protein>
    <submittedName>
        <fullName evidence="2">Uncharacterized protein</fullName>
    </submittedName>
</protein>
<sequence>MSKLFTIHYACESLIPKRSSYVTAISVCEITTKMCTSFSMMDAQKTLGTQSTPQELEAYLLKVFFEFVSNHSDATWIHWHMHSLLYGFGVLQERFEMIWDQQAPKITSTLNLPDNIFKEIQHYCRRYPKMYQLFQDNRMIDQAILPGKDEAASFSKAEYTKIKYSSQAKAKALAMIYDKFQDKSLVISCSRLDKMLWVAGVLICFLAVVYLYIKGSMKWSWG</sequence>
<organism evidence="2 3">
    <name type="scientific">Sulfurovum zhangzhouensis</name>
    <dbReference type="NCBI Taxonomy" id="3019067"/>
    <lineage>
        <taxon>Bacteria</taxon>
        <taxon>Pseudomonadati</taxon>
        <taxon>Campylobacterota</taxon>
        <taxon>Epsilonproteobacteria</taxon>
        <taxon>Campylobacterales</taxon>
        <taxon>Sulfurovaceae</taxon>
        <taxon>Sulfurovum</taxon>
    </lineage>
</organism>
<gene>
    <name evidence="2" type="ORF">PGH07_02085</name>
</gene>
<accession>A0ABT7QVV1</accession>
<keyword evidence="1" id="KW-0472">Membrane</keyword>
<dbReference type="RefSeq" id="WP_289412238.1">
    <property type="nucleotide sequence ID" value="NZ_JAQIBD010000001.1"/>
</dbReference>
<comment type="caution">
    <text evidence="2">The sequence shown here is derived from an EMBL/GenBank/DDBJ whole genome shotgun (WGS) entry which is preliminary data.</text>
</comment>
<keyword evidence="1" id="KW-1133">Transmembrane helix</keyword>
<keyword evidence="1" id="KW-0812">Transmembrane</keyword>
<name>A0ABT7QVV1_9BACT</name>
<evidence type="ECO:0000313" key="3">
    <source>
        <dbReference type="Proteomes" id="UP001169069"/>
    </source>
</evidence>
<proteinExistence type="predicted"/>
<evidence type="ECO:0000256" key="1">
    <source>
        <dbReference type="SAM" id="Phobius"/>
    </source>
</evidence>
<reference evidence="2" key="1">
    <citation type="submission" date="2023-01" db="EMBL/GenBank/DDBJ databases">
        <title>Sulfurovum sp. zt1-1 genome assembly.</title>
        <authorList>
            <person name="Wang J."/>
        </authorList>
    </citation>
    <scope>NUCLEOTIDE SEQUENCE</scope>
    <source>
        <strain evidence="2">Zt1-1</strain>
    </source>
</reference>
<dbReference type="EMBL" id="JAQIBD010000001">
    <property type="protein sequence ID" value="MDM5270964.1"/>
    <property type="molecule type" value="Genomic_DNA"/>
</dbReference>
<dbReference type="Proteomes" id="UP001169069">
    <property type="component" value="Unassembled WGS sequence"/>
</dbReference>
<evidence type="ECO:0000313" key="2">
    <source>
        <dbReference type="EMBL" id="MDM5270964.1"/>
    </source>
</evidence>
<feature type="transmembrane region" description="Helical" evidence="1">
    <location>
        <begin position="195"/>
        <end position="213"/>
    </location>
</feature>